<dbReference type="EMBL" id="JACIDJ010000002">
    <property type="protein sequence ID" value="MBB3898372.1"/>
    <property type="molecule type" value="Genomic_DNA"/>
</dbReference>
<keyword evidence="2" id="KW-1185">Reference proteome</keyword>
<dbReference type="InterPro" id="IPR011727">
    <property type="entry name" value="CHP02117"/>
</dbReference>
<dbReference type="Pfam" id="PF09601">
    <property type="entry name" value="DUF2459"/>
    <property type="match status" value="1"/>
</dbReference>
<sequence length="226" mass="23953">MAGFARRPLLAAALLPGCASLHQPQVTSCALDPGGLPAWVVAISWHSDLVLPMDALQGPVLGAVASRLPGAHTVMFGFGKRSFITSPEPSLAEWLRGPLPGPAALQVTPLRARPEQAVPGRKVAALPIAPAARARLAAFLADAFAGEAPIPIRVDALPRNFFFEARETYTLENNCNAWTARALASAGLPFSPTGVTWPDAVMRQARALERACARAPRHHALLERDA</sequence>
<dbReference type="RefSeq" id="WP_184383440.1">
    <property type="nucleotide sequence ID" value="NZ_JACIDJ010000002.1"/>
</dbReference>
<dbReference type="AlphaFoldDB" id="A0A840ABV3"/>
<dbReference type="Proteomes" id="UP000553193">
    <property type="component" value="Unassembled WGS sequence"/>
</dbReference>
<gene>
    <name evidence="1" type="ORF">GGQ83_001809</name>
</gene>
<accession>A0A840ABV3</accession>
<evidence type="ECO:0000313" key="2">
    <source>
        <dbReference type="Proteomes" id="UP000553193"/>
    </source>
</evidence>
<reference evidence="1 2" key="1">
    <citation type="submission" date="2020-08" db="EMBL/GenBank/DDBJ databases">
        <title>Genomic Encyclopedia of Type Strains, Phase IV (KMG-IV): sequencing the most valuable type-strain genomes for metagenomic binning, comparative biology and taxonomic classification.</title>
        <authorList>
            <person name="Goeker M."/>
        </authorList>
    </citation>
    <scope>NUCLEOTIDE SEQUENCE [LARGE SCALE GENOMIC DNA]</scope>
    <source>
        <strain evidence="1 2">DSM 19979</strain>
    </source>
</reference>
<comment type="caution">
    <text evidence="1">The sequence shown here is derived from an EMBL/GenBank/DDBJ whole genome shotgun (WGS) entry which is preliminary data.</text>
</comment>
<name>A0A840ABV3_9PROT</name>
<evidence type="ECO:0000313" key="1">
    <source>
        <dbReference type="EMBL" id="MBB3898372.1"/>
    </source>
</evidence>
<protein>
    <recommendedName>
        <fullName evidence="3">DUF2459 domain-containing protein</fullName>
    </recommendedName>
</protein>
<proteinExistence type="predicted"/>
<evidence type="ECO:0008006" key="3">
    <source>
        <dbReference type="Google" id="ProtNLM"/>
    </source>
</evidence>
<organism evidence="1 2">
    <name type="scientific">Roseococcus suduntuyensis</name>
    <dbReference type="NCBI Taxonomy" id="455361"/>
    <lineage>
        <taxon>Bacteria</taxon>
        <taxon>Pseudomonadati</taxon>
        <taxon>Pseudomonadota</taxon>
        <taxon>Alphaproteobacteria</taxon>
        <taxon>Acetobacterales</taxon>
        <taxon>Roseomonadaceae</taxon>
        <taxon>Roseococcus</taxon>
    </lineage>
</organism>